<protein>
    <recommendedName>
        <fullName evidence="4">WYL domain-containing protein</fullName>
    </recommendedName>
</protein>
<comment type="caution">
    <text evidence="2">The sequence shown here is derived from an EMBL/GenBank/DDBJ whole genome shotgun (WGS) entry which is preliminary data.</text>
</comment>
<organism evidence="2 3">
    <name type="scientific">Oceaniferula marina</name>
    <dbReference type="NCBI Taxonomy" id="2748318"/>
    <lineage>
        <taxon>Bacteria</taxon>
        <taxon>Pseudomonadati</taxon>
        <taxon>Verrucomicrobiota</taxon>
        <taxon>Verrucomicrobiia</taxon>
        <taxon>Verrucomicrobiales</taxon>
        <taxon>Verrucomicrobiaceae</taxon>
        <taxon>Oceaniferula</taxon>
    </lineage>
</organism>
<dbReference type="Proteomes" id="UP000557872">
    <property type="component" value="Unassembled WGS sequence"/>
</dbReference>
<dbReference type="RefSeq" id="WP_178933580.1">
    <property type="nucleotide sequence ID" value="NZ_JACBAZ010000006.1"/>
</dbReference>
<sequence>MTRSSIHRLRFLIPLVFYLSAMAGAATAAPSELSKEQAIEIIATLEELHPRHYQIIHLMDGSLERKDGFRHQSAKRVQFFGPKDHRDTRRVLRSCTLLHSAEYGWFLQRSAEDARGHYLEISSQTKGRIFIR</sequence>
<reference evidence="2 3" key="1">
    <citation type="submission" date="2020-07" db="EMBL/GenBank/DDBJ databases">
        <title>Roseicoccus Jingziensis gen. nov., sp. nov., isolated from coastal seawater.</title>
        <authorList>
            <person name="Feng X."/>
        </authorList>
    </citation>
    <scope>NUCLEOTIDE SEQUENCE [LARGE SCALE GENOMIC DNA]</scope>
    <source>
        <strain evidence="2 3">N1E253</strain>
    </source>
</reference>
<feature type="signal peptide" evidence="1">
    <location>
        <begin position="1"/>
        <end position="28"/>
    </location>
</feature>
<proteinExistence type="predicted"/>
<evidence type="ECO:0000313" key="2">
    <source>
        <dbReference type="EMBL" id="NWK56779.1"/>
    </source>
</evidence>
<gene>
    <name evidence="2" type="ORF">HW115_14245</name>
</gene>
<evidence type="ECO:0008006" key="4">
    <source>
        <dbReference type="Google" id="ProtNLM"/>
    </source>
</evidence>
<accession>A0A851GHV5</accession>
<keyword evidence="1" id="KW-0732">Signal</keyword>
<evidence type="ECO:0000256" key="1">
    <source>
        <dbReference type="SAM" id="SignalP"/>
    </source>
</evidence>
<dbReference type="EMBL" id="JACBAZ010000006">
    <property type="protein sequence ID" value="NWK56779.1"/>
    <property type="molecule type" value="Genomic_DNA"/>
</dbReference>
<evidence type="ECO:0000313" key="3">
    <source>
        <dbReference type="Proteomes" id="UP000557872"/>
    </source>
</evidence>
<dbReference type="AlphaFoldDB" id="A0A851GHV5"/>
<feature type="chain" id="PRO_5032623284" description="WYL domain-containing protein" evidence="1">
    <location>
        <begin position="29"/>
        <end position="132"/>
    </location>
</feature>
<name>A0A851GHV5_9BACT</name>
<keyword evidence="3" id="KW-1185">Reference proteome</keyword>